<evidence type="ECO:0000259" key="15">
    <source>
        <dbReference type="Pfam" id="PF07992"/>
    </source>
</evidence>
<dbReference type="STRING" id="1963862.B4O97_10310"/>
<feature type="binding site" evidence="11">
    <location>
        <position position="51"/>
    </location>
    <ligand>
        <name>FAD</name>
        <dbReference type="ChEBI" id="CHEBI:57692"/>
    </ligand>
</feature>
<dbReference type="EMBL" id="MWQY01000010">
    <property type="protein sequence ID" value="ORC35117.1"/>
    <property type="molecule type" value="Genomic_DNA"/>
</dbReference>
<keyword evidence="8 11" id="KW-0520">NAD</keyword>
<evidence type="ECO:0000256" key="6">
    <source>
        <dbReference type="ARBA" id="ARBA00022827"/>
    </source>
</evidence>
<comment type="catalytic activity">
    <reaction evidence="9 13">
        <text>N(6)-[(R)-dihydrolipoyl]-L-lysyl-[protein] + NAD(+) = N(6)-[(R)-lipoyl]-L-lysyl-[protein] + NADH + H(+)</text>
        <dbReference type="Rhea" id="RHEA:15045"/>
        <dbReference type="Rhea" id="RHEA-COMP:10474"/>
        <dbReference type="Rhea" id="RHEA-COMP:10475"/>
        <dbReference type="ChEBI" id="CHEBI:15378"/>
        <dbReference type="ChEBI" id="CHEBI:57540"/>
        <dbReference type="ChEBI" id="CHEBI:57945"/>
        <dbReference type="ChEBI" id="CHEBI:83099"/>
        <dbReference type="ChEBI" id="CHEBI:83100"/>
        <dbReference type="EC" id="1.8.1.4"/>
    </reaction>
</comment>
<feature type="active site" description="Proton acceptor" evidence="10">
    <location>
        <position position="431"/>
    </location>
</feature>
<dbReference type="SUPFAM" id="SSF51905">
    <property type="entry name" value="FAD/NAD(P)-binding domain"/>
    <property type="match status" value="1"/>
</dbReference>
<name>A0A1Y1RYU3_9SPIO</name>
<dbReference type="Gene3D" id="3.30.390.30">
    <property type="match status" value="1"/>
</dbReference>
<comment type="cofactor">
    <cofactor evidence="11 13">
        <name>FAD</name>
        <dbReference type="ChEBI" id="CHEBI:57692"/>
    </cofactor>
    <text evidence="11 13">Binds 1 FAD per subunit.</text>
</comment>
<dbReference type="InterPro" id="IPR036188">
    <property type="entry name" value="FAD/NAD-bd_sf"/>
</dbReference>
<comment type="miscellaneous">
    <text evidence="13">The active site is a redox-active disulfide bond.</text>
</comment>
<sequence>MSSEFDLIVIGAGPGGYIAAERAGGAGKKVLLIEKEEMGGECTNWGCIPTKSLLAGAKHYVHARESERFGVTVSGAKYDLKTAMAWKQETIETLRAGIAFLMKKNKVEVVKGTAVLNPDRSVRVNDVLYSAKNIIIASGSSAAVPPIPGADGKNVVTNRGILSIEALPRKLAVIGGGVIGVEFASYFSAVGVEVTVIEMMDEILPLMDGDFARAMRKALKGINFATSAKVTKITPKGVDYEKAGKTESVEADLVLMSVGRRPNLEGFTEAGLDISRTGIRVDEKMRTNLPGVFAVGDVTGTSLLAHSASRMGEVAVNTILGKEDRMRYHAIPWAVYTLPEAAGCGLTEKEAADKGIPVKTATVQMRANGRFLAEHGKREPGMCKVLVHAKKNTLLGVHIMGATASEIIPAAAAMIEAELRTDEIREIIFPHPAVAEVLRDAVWEIE</sequence>
<evidence type="ECO:0000256" key="11">
    <source>
        <dbReference type="PIRSR" id="PIRSR000350-3"/>
    </source>
</evidence>
<keyword evidence="7 13" id="KW-0560">Oxidoreductase</keyword>
<evidence type="ECO:0000256" key="8">
    <source>
        <dbReference type="ARBA" id="ARBA00023027"/>
    </source>
</evidence>
<evidence type="ECO:0000256" key="3">
    <source>
        <dbReference type="ARBA" id="ARBA00012608"/>
    </source>
</evidence>
<reference evidence="16 17" key="1">
    <citation type="submission" date="2017-03" db="EMBL/GenBank/DDBJ databases">
        <title>Draft Genome sequence of Marispirochaeta sp. strain JC444.</title>
        <authorList>
            <person name="Shivani Y."/>
            <person name="Subhash Y."/>
            <person name="Sasikala C."/>
            <person name="Ramana C."/>
        </authorList>
    </citation>
    <scope>NUCLEOTIDE SEQUENCE [LARGE SCALE GENOMIC DNA]</scope>
    <source>
        <strain evidence="16 17">JC444</strain>
    </source>
</reference>
<organism evidence="16 17">
    <name type="scientific">Marispirochaeta aestuarii</name>
    <dbReference type="NCBI Taxonomy" id="1963862"/>
    <lineage>
        <taxon>Bacteria</taxon>
        <taxon>Pseudomonadati</taxon>
        <taxon>Spirochaetota</taxon>
        <taxon>Spirochaetia</taxon>
        <taxon>Spirochaetales</taxon>
        <taxon>Spirochaetaceae</taxon>
        <taxon>Marispirochaeta</taxon>
    </lineage>
</organism>
<evidence type="ECO:0000256" key="2">
    <source>
        <dbReference type="ARBA" id="ARBA00007532"/>
    </source>
</evidence>
<dbReference type="FunFam" id="3.30.390.30:FF:000001">
    <property type="entry name" value="Dihydrolipoyl dehydrogenase"/>
    <property type="match status" value="1"/>
</dbReference>
<dbReference type="GO" id="GO:0050660">
    <property type="term" value="F:flavin adenine dinucleotide binding"/>
    <property type="evidence" value="ECO:0007669"/>
    <property type="project" value="InterPro"/>
</dbReference>
<evidence type="ECO:0000256" key="12">
    <source>
        <dbReference type="PIRSR" id="PIRSR000350-4"/>
    </source>
</evidence>
<keyword evidence="5 13" id="KW-0285">Flavoprotein</keyword>
<accession>A0A1Y1RYU3</accession>
<evidence type="ECO:0000313" key="16">
    <source>
        <dbReference type="EMBL" id="ORC35117.1"/>
    </source>
</evidence>
<evidence type="ECO:0000256" key="1">
    <source>
        <dbReference type="ARBA" id="ARBA00004496"/>
    </source>
</evidence>
<dbReference type="Pfam" id="PF07992">
    <property type="entry name" value="Pyr_redox_2"/>
    <property type="match status" value="1"/>
</dbReference>
<dbReference type="GO" id="GO:0004148">
    <property type="term" value="F:dihydrolipoyl dehydrogenase (NADH) activity"/>
    <property type="evidence" value="ECO:0007669"/>
    <property type="project" value="UniProtKB-EC"/>
</dbReference>
<keyword evidence="13" id="KW-0676">Redox-active center</keyword>
<dbReference type="PRINTS" id="PR00411">
    <property type="entry name" value="PNDRDTASEI"/>
</dbReference>
<dbReference type="GO" id="GO:0006103">
    <property type="term" value="P:2-oxoglutarate metabolic process"/>
    <property type="evidence" value="ECO:0007669"/>
    <property type="project" value="TreeGrafter"/>
</dbReference>
<dbReference type="OrthoDB" id="9807946at2"/>
<proteinExistence type="inferred from homology"/>
<dbReference type="InterPro" id="IPR023753">
    <property type="entry name" value="FAD/NAD-binding_dom"/>
</dbReference>
<keyword evidence="11" id="KW-0547">Nucleotide-binding</keyword>
<dbReference type="SUPFAM" id="SSF55424">
    <property type="entry name" value="FAD/NAD-linked reductases, dimerisation (C-terminal) domain"/>
    <property type="match status" value="1"/>
</dbReference>
<dbReference type="Gene3D" id="3.50.50.60">
    <property type="entry name" value="FAD/NAD(P)-binding domain"/>
    <property type="match status" value="2"/>
</dbReference>
<keyword evidence="6 11" id="KW-0274">FAD</keyword>
<dbReference type="PANTHER" id="PTHR22912:SF217">
    <property type="entry name" value="DIHYDROLIPOYL DEHYDROGENASE"/>
    <property type="match status" value="1"/>
</dbReference>
<comment type="similarity">
    <text evidence="2 13">Belongs to the class-I pyridine nucleotide-disulfide oxidoreductase family.</text>
</comment>
<feature type="binding site" evidence="11">
    <location>
        <position position="198"/>
    </location>
    <ligand>
        <name>NAD(+)</name>
        <dbReference type="ChEBI" id="CHEBI:57540"/>
    </ligand>
</feature>
<evidence type="ECO:0000256" key="13">
    <source>
        <dbReference type="RuleBase" id="RU003692"/>
    </source>
</evidence>
<evidence type="ECO:0000256" key="10">
    <source>
        <dbReference type="PIRSR" id="PIRSR000350-2"/>
    </source>
</evidence>
<feature type="binding site" evidence="11">
    <location>
        <begin position="175"/>
        <end position="182"/>
    </location>
    <ligand>
        <name>NAD(+)</name>
        <dbReference type="ChEBI" id="CHEBI:57540"/>
    </ligand>
</feature>
<dbReference type="InterPro" id="IPR001100">
    <property type="entry name" value="Pyr_nuc-diS_OxRdtase"/>
</dbReference>
<keyword evidence="17" id="KW-1185">Reference proteome</keyword>
<protein>
    <recommendedName>
        <fullName evidence="4 13">Dihydrolipoyl dehydrogenase</fullName>
        <ecNumber evidence="3 13">1.8.1.4</ecNumber>
    </recommendedName>
</protein>
<dbReference type="InterPro" id="IPR050151">
    <property type="entry name" value="Class-I_Pyr_Nuc-Dis_Oxidored"/>
</dbReference>
<dbReference type="Pfam" id="PF02852">
    <property type="entry name" value="Pyr_redox_dim"/>
    <property type="match status" value="1"/>
</dbReference>
<evidence type="ECO:0000313" key="17">
    <source>
        <dbReference type="Proteomes" id="UP000192343"/>
    </source>
</evidence>
<dbReference type="PANTHER" id="PTHR22912">
    <property type="entry name" value="DISULFIDE OXIDOREDUCTASE"/>
    <property type="match status" value="1"/>
</dbReference>
<evidence type="ECO:0000256" key="5">
    <source>
        <dbReference type="ARBA" id="ARBA00022630"/>
    </source>
</evidence>
<comment type="caution">
    <text evidence="16">The sequence shown here is derived from an EMBL/GenBank/DDBJ whole genome shotgun (WGS) entry which is preliminary data.</text>
</comment>
<dbReference type="InterPro" id="IPR004099">
    <property type="entry name" value="Pyr_nucl-diS_OxRdtase_dimer"/>
</dbReference>
<evidence type="ECO:0000256" key="4">
    <source>
        <dbReference type="ARBA" id="ARBA00016961"/>
    </source>
</evidence>
<gene>
    <name evidence="16" type="ORF">B4O97_10310</name>
</gene>
<feature type="binding site" evidence="11">
    <location>
        <position position="297"/>
    </location>
    <ligand>
        <name>FAD</name>
        <dbReference type="ChEBI" id="CHEBI:57692"/>
    </ligand>
</feature>
<feature type="disulfide bond" description="Redox-active" evidence="12">
    <location>
        <begin position="42"/>
        <end position="47"/>
    </location>
</feature>
<dbReference type="GO" id="GO:0005737">
    <property type="term" value="C:cytoplasm"/>
    <property type="evidence" value="ECO:0007669"/>
    <property type="project" value="UniProtKB-SubCell"/>
</dbReference>
<dbReference type="Proteomes" id="UP000192343">
    <property type="component" value="Unassembled WGS sequence"/>
</dbReference>
<comment type="subcellular location">
    <subcellularLocation>
        <location evidence="1">Cytoplasm</location>
    </subcellularLocation>
</comment>
<evidence type="ECO:0000256" key="7">
    <source>
        <dbReference type="ARBA" id="ARBA00023002"/>
    </source>
</evidence>
<feature type="domain" description="Pyridine nucleotide-disulphide oxidoreductase dimerisation" evidence="14">
    <location>
        <begin position="331"/>
        <end position="441"/>
    </location>
</feature>
<dbReference type="EC" id="1.8.1.4" evidence="3 13"/>
<evidence type="ECO:0000259" key="14">
    <source>
        <dbReference type="Pfam" id="PF02852"/>
    </source>
</evidence>
<dbReference type="PIRSF" id="PIRSF000350">
    <property type="entry name" value="Mercury_reductase_MerA"/>
    <property type="match status" value="1"/>
</dbReference>
<feature type="domain" description="FAD/NAD(P)-binding" evidence="15">
    <location>
        <begin position="5"/>
        <end position="312"/>
    </location>
</feature>
<feature type="binding site" evidence="11">
    <location>
        <position position="259"/>
    </location>
    <ligand>
        <name>NAD(+)</name>
        <dbReference type="ChEBI" id="CHEBI:57540"/>
    </ligand>
</feature>
<dbReference type="PRINTS" id="PR00368">
    <property type="entry name" value="FADPNR"/>
</dbReference>
<dbReference type="RefSeq" id="WP_083050596.1">
    <property type="nucleotide sequence ID" value="NZ_MWQY01000010.1"/>
</dbReference>
<dbReference type="InterPro" id="IPR006258">
    <property type="entry name" value="Lipoamide_DH"/>
</dbReference>
<dbReference type="NCBIfam" id="TIGR01350">
    <property type="entry name" value="lipoamide_DH"/>
    <property type="match status" value="1"/>
</dbReference>
<dbReference type="InterPro" id="IPR016156">
    <property type="entry name" value="FAD/NAD-linked_Rdtase_dimer_sf"/>
</dbReference>
<dbReference type="AlphaFoldDB" id="A0A1Y1RYU3"/>
<evidence type="ECO:0000256" key="9">
    <source>
        <dbReference type="ARBA" id="ARBA00049187"/>
    </source>
</evidence>